<protein>
    <submittedName>
        <fullName evidence="1">Uncharacterized protein</fullName>
    </submittedName>
</protein>
<dbReference type="Proteomes" id="UP001152531">
    <property type="component" value="Unassembled WGS sequence"/>
</dbReference>
<keyword evidence="2" id="KW-1185">Reference proteome</keyword>
<gene>
    <name evidence="1" type="ORF">CLIB1444_08S01750</name>
</gene>
<name>A0ACA9YCB3_9ASCO</name>
<evidence type="ECO:0000313" key="2">
    <source>
        <dbReference type="Proteomes" id="UP001152531"/>
    </source>
</evidence>
<accession>A0ACA9YCB3</accession>
<dbReference type="EMBL" id="CALSDN010000008">
    <property type="protein sequence ID" value="CAH6722094.1"/>
    <property type="molecule type" value="Genomic_DNA"/>
</dbReference>
<comment type="caution">
    <text evidence="1">The sequence shown here is derived from an EMBL/GenBank/DDBJ whole genome shotgun (WGS) entry which is preliminary data.</text>
</comment>
<evidence type="ECO:0000313" key="1">
    <source>
        <dbReference type="EMBL" id="CAH6722094.1"/>
    </source>
</evidence>
<organism evidence="1 2">
    <name type="scientific">[Candida] jaroonii</name>
    <dbReference type="NCBI Taxonomy" id="467808"/>
    <lineage>
        <taxon>Eukaryota</taxon>
        <taxon>Fungi</taxon>
        <taxon>Dikarya</taxon>
        <taxon>Ascomycota</taxon>
        <taxon>Saccharomycotina</taxon>
        <taxon>Pichiomycetes</taxon>
        <taxon>Debaryomycetaceae</taxon>
        <taxon>Yamadazyma</taxon>
    </lineage>
</organism>
<reference evidence="1" key="1">
    <citation type="submission" date="2022-06" db="EMBL/GenBank/DDBJ databases">
        <authorList>
            <person name="Legras J.-L."/>
            <person name="Devillers H."/>
            <person name="Grondin C."/>
        </authorList>
    </citation>
    <scope>NUCLEOTIDE SEQUENCE</scope>
    <source>
        <strain evidence="1">CLIB 1444</strain>
    </source>
</reference>
<sequence length="302" mass="35229">MSKPHPTAVKSFNLNHVSYDKFRPSFQKPLVEKFLRDLKLIDVKPLTSKKILELASGTGKFTENLVNYGWKDNLVVVEPSEGMLDSFKKNYPQVKAFQGSSYKIPVESGSFDAVIIAQGFHWFSDLDSLKEIRRVLKPEGKFGCVWNFDGISNALQTTNPYSYLLDSSLKADTTDLPPKEFANNMMSQHVWYQKVTEFMYNFDAKVPQYRHGKWRKVWEDNPYFKPGVESFYFYPLLIQPEHVFDYWLTRSYITDLPEVEQKRAKAKVEVIMSQWVEDNDKVKVEDIEYLQRIMGTHCVVSE</sequence>
<proteinExistence type="predicted"/>